<feature type="compositionally biased region" description="Low complexity" evidence="1">
    <location>
        <begin position="245"/>
        <end position="266"/>
    </location>
</feature>
<feature type="compositionally biased region" description="Polar residues" evidence="1">
    <location>
        <begin position="163"/>
        <end position="179"/>
    </location>
</feature>
<accession>A0A3G2JTS0</accession>
<dbReference type="Proteomes" id="UP000676073">
    <property type="component" value="Segment"/>
</dbReference>
<dbReference type="KEGG" id="vg:80535758"/>
<dbReference type="RefSeq" id="YP_010797766.1">
    <property type="nucleotide sequence ID" value="NC_076246.1"/>
</dbReference>
<evidence type="ECO:0000313" key="3">
    <source>
        <dbReference type="Proteomes" id="UP000676073"/>
    </source>
</evidence>
<dbReference type="EMBL" id="MH370144">
    <property type="protein sequence ID" value="AYN44962.1"/>
    <property type="molecule type" value="Genomic_DNA"/>
</dbReference>
<gene>
    <name evidence="2" type="primary">orf1629</name>
    <name evidence="2" type="ORF">SENV_ORF2</name>
</gene>
<feature type="compositionally biased region" description="Polar residues" evidence="1">
    <location>
        <begin position="192"/>
        <end position="202"/>
    </location>
</feature>
<proteinExistence type="predicted"/>
<evidence type="ECO:0000313" key="2">
    <source>
        <dbReference type="EMBL" id="AYN44962.1"/>
    </source>
</evidence>
<organism evidence="2 3">
    <name type="scientific">Spodoptera exigua multiple nucleopolyhedrovirus</name>
    <dbReference type="NCBI Taxonomy" id="10454"/>
    <lineage>
        <taxon>Viruses</taxon>
        <taxon>Viruses incertae sedis</taxon>
        <taxon>Naldaviricetes</taxon>
        <taxon>Lefavirales</taxon>
        <taxon>Baculoviridae</taxon>
        <taxon>Alphabaculovirus</taxon>
    </lineage>
</organism>
<evidence type="ECO:0000256" key="1">
    <source>
        <dbReference type="SAM" id="MobiDB-lite"/>
    </source>
</evidence>
<feature type="region of interest" description="Disordered" evidence="1">
    <location>
        <begin position="163"/>
        <end position="267"/>
    </location>
</feature>
<reference evidence="2 3" key="1">
    <citation type="submission" date="2018-05" db="EMBL/GenBank/DDBJ databases">
        <title>The genome sequence of a novel Spodoptera exigua multiple nucleopolyhedrovirus, SeMNPV-QD, isolated from Qingdao, China.</title>
        <authorList>
            <person name="Chen Y."/>
            <person name="Qi B."/>
            <person name="Zheng G."/>
            <person name="Zhang Y."/>
            <person name="Li C."/>
        </authorList>
    </citation>
    <scope>NUCLEOTIDE SEQUENCE [LARGE SCALE GENOMIC DNA]</scope>
    <source>
        <strain evidence="2">SeMNPV-QD</strain>
    </source>
</reference>
<feature type="compositionally biased region" description="Pro residues" evidence="1">
    <location>
        <begin position="235"/>
        <end position="244"/>
    </location>
</feature>
<feature type="compositionally biased region" description="Pro residues" evidence="1">
    <location>
        <begin position="204"/>
        <end position="228"/>
    </location>
</feature>
<keyword evidence="3" id="KW-1185">Reference proteome</keyword>
<protein>
    <submittedName>
        <fullName evidence="2">Orf1629</fullName>
    </submittedName>
</protein>
<sequence length="412" mass="46356">MATQSVLEYFQNPKNNVVDLFDRLNVSVSNELYDAVCYRYDDEITLNSRTLLEFLQLSMAIYNDKVAVRVSDAKSPNQMTSTLTTKISQLENMVRKVNDSSRFKIKLQHILEQIINENNYNNLSKLFKTFLDLYKLYQTEESELDDLFKEIVTLDQTLKETLPASSKENLSSMGSQQSYIPPPPPPLPQEETIPSTFEQLSNIPLPPNPPPPPPPPMPEPTPTPPPLPQLISTPNAPPLPPPLPISNTSSSPPQAPPQTHTPAAPSLDFDSELRAALKRKATKTVSPETIEQTVKKPTNEVHRNLKTSDSLLDILQRRMAVEMTSSSSGSELIEEENDWLASPETVSKLKMHYKKLQKKITDFPMELPESITTMFTATSSILNKKQITSDEAETLQNQFVKLESVIDEKLQI</sequence>
<dbReference type="GeneID" id="80535758"/>
<name>A0A3G2JTS0_9ABAC</name>